<sequence length="163" mass="18761">MSLLNDSALLAKAERCRERMRKIAAQVTWSKGWNIFDLPSREELIAFFSSLTKPEIYKFDQDVFGYGHDPKTYMRIHRMKESTAVVELEQEIWDKETVYGSVPNCGGVRGHDGADASTSSGFRDGYHPSMDMHYSRRIYADETDAKTKKKSKKKAAKKKNTRR</sequence>
<dbReference type="AlphaFoldDB" id="A8WPU1"/>
<dbReference type="InParanoid" id="A8WPU1"/>
<feature type="compositionally biased region" description="Basic residues" evidence="1">
    <location>
        <begin position="147"/>
        <end position="163"/>
    </location>
</feature>
<name>A8WPU1_CAEBR</name>
<reference evidence="2 3" key="1">
    <citation type="journal article" date="2003" name="PLoS Biol.">
        <title>The genome sequence of Caenorhabditis briggsae: a platform for comparative genomics.</title>
        <authorList>
            <person name="Stein L.D."/>
            <person name="Bao Z."/>
            <person name="Blasiar D."/>
            <person name="Blumenthal T."/>
            <person name="Brent M.R."/>
            <person name="Chen N."/>
            <person name="Chinwalla A."/>
            <person name="Clarke L."/>
            <person name="Clee C."/>
            <person name="Coghlan A."/>
            <person name="Coulson A."/>
            <person name="D'Eustachio P."/>
            <person name="Fitch D.H."/>
            <person name="Fulton L.A."/>
            <person name="Fulton R.E."/>
            <person name="Griffiths-Jones S."/>
            <person name="Harris T.W."/>
            <person name="Hillier L.W."/>
            <person name="Kamath R."/>
            <person name="Kuwabara P.E."/>
            <person name="Mardis E.R."/>
            <person name="Marra M.A."/>
            <person name="Miner T.L."/>
            <person name="Minx P."/>
            <person name="Mullikin J.C."/>
            <person name="Plumb R.W."/>
            <person name="Rogers J."/>
            <person name="Schein J.E."/>
            <person name="Sohrmann M."/>
            <person name="Spieth J."/>
            <person name="Stajich J.E."/>
            <person name="Wei C."/>
            <person name="Willey D."/>
            <person name="Wilson R.K."/>
            <person name="Durbin R."/>
            <person name="Waterston R.H."/>
        </authorList>
    </citation>
    <scope>NUCLEOTIDE SEQUENCE [LARGE SCALE GENOMIC DNA]</scope>
    <source>
        <strain evidence="2 3">AF16</strain>
    </source>
</reference>
<evidence type="ECO:0000256" key="1">
    <source>
        <dbReference type="SAM" id="MobiDB-lite"/>
    </source>
</evidence>
<reference evidence="2 3" key="2">
    <citation type="journal article" date="2011" name="PLoS Genet.">
        <title>Caenorhabditis briggsae recombinant inbred line genotypes reveal inter-strain incompatibility and the evolution of recombination.</title>
        <authorList>
            <person name="Ross J.A."/>
            <person name="Koboldt D.C."/>
            <person name="Staisch J.E."/>
            <person name="Chamberlin H.M."/>
            <person name="Gupta B.P."/>
            <person name="Miller R.D."/>
            <person name="Baird S.E."/>
            <person name="Haag E.S."/>
        </authorList>
    </citation>
    <scope>NUCLEOTIDE SEQUENCE [LARGE SCALE GENOMIC DNA]</scope>
    <source>
        <strain evidence="2 3">AF16</strain>
    </source>
</reference>
<dbReference type="KEGG" id="cbr:CBG_01203"/>
<evidence type="ECO:0000313" key="2">
    <source>
        <dbReference type="EMBL" id="CAP22498.1"/>
    </source>
</evidence>
<organism evidence="2 3">
    <name type="scientific">Caenorhabditis briggsae</name>
    <dbReference type="NCBI Taxonomy" id="6238"/>
    <lineage>
        <taxon>Eukaryota</taxon>
        <taxon>Metazoa</taxon>
        <taxon>Ecdysozoa</taxon>
        <taxon>Nematoda</taxon>
        <taxon>Chromadorea</taxon>
        <taxon>Rhabditida</taxon>
        <taxon>Rhabditina</taxon>
        <taxon>Rhabditomorpha</taxon>
        <taxon>Rhabditoidea</taxon>
        <taxon>Rhabditidae</taxon>
        <taxon>Peloderinae</taxon>
        <taxon>Caenorhabditis</taxon>
    </lineage>
</organism>
<proteinExistence type="predicted"/>
<dbReference type="CTD" id="8577966"/>
<dbReference type="RefSeq" id="XP_002635972.1">
    <property type="nucleotide sequence ID" value="XM_002635926.1"/>
</dbReference>
<accession>A8WPU1</accession>
<dbReference type="HOGENOM" id="CLU_1628531_0_0_1"/>
<dbReference type="FunCoup" id="A8WPU1">
    <property type="interactions" value="391"/>
</dbReference>
<dbReference type="eggNOG" id="ENOG502TKK9">
    <property type="taxonomic scope" value="Eukaryota"/>
</dbReference>
<gene>
    <name evidence="2 4" type="ORF">CBG01203</name>
    <name evidence="2" type="ORF">CBG_01203</name>
</gene>
<dbReference type="Proteomes" id="UP000008549">
    <property type="component" value="Unassembled WGS sequence"/>
</dbReference>
<evidence type="ECO:0000313" key="4">
    <source>
        <dbReference type="WormBase" id="CBG01203"/>
    </source>
</evidence>
<protein>
    <submittedName>
        <fullName evidence="2">Protein CBG01203</fullName>
    </submittedName>
</protein>
<evidence type="ECO:0000313" key="3">
    <source>
        <dbReference type="Proteomes" id="UP000008549"/>
    </source>
</evidence>
<feature type="region of interest" description="Disordered" evidence="1">
    <location>
        <begin position="137"/>
        <end position="163"/>
    </location>
</feature>
<dbReference type="EMBL" id="HE601256">
    <property type="protein sequence ID" value="CAP22498.1"/>
    <property type="molecule type" value="Genomic_DNA"/>
</dbReference>
<dbReference type="GeneID" id="8577966"/>
<dbReference type="WormBase" id="CBG01203">
    <property type="protein sequence ID" value="CBP14096"/>
    <property type="gene ID" value="WBGene00024470"/>
</dbReference>
<keyword evidence="3" id="KW-1185">Reference proteome</keyword>